<evidence type="ECO:0000256" key="1">
    <source>
        <dbReference type="SAM" id="Phobius"/>
    </source>
</evidence>
<feature type="transmembrane region" description="Helical" evidence="1">
    <location>
        <begin position="20"/>
        <end position="43"/>
    </location>
</feature>
<gene>
    <name evidence="2" type="ORF">QYT958_LOCUS18840</name>
</gene>
<keyword evidence="1" id="KW-1133">Transmembrane helix</keyword>
<reference evidence="2" key="1">
    <citation type="submission" date="2021-02" db="EMBL/GenBank/DDBJ databases">
        <authorList>
            <person name="Nowell W R."/>
        </authorList>
    </citation>
    <scope>NUCLEOTIDE SEQUENCE</scope>
</reference>
<keyword evidence="1" id="KW-0812">Transmembrane</keyword>
<protein>
    <submittedName>
        <fullName evidence="2">Uncharacterized protein</fullName>
    </submittedName>
</protein>
<organism evidence="2 3">
    <name type="scientific">Rotaria socialis</name>
    <dbReference type="NCBI Taxonomy" id="392032"/>
    <lineage>
        <taxon>Eukaryota</taxon>
        <taxon>Metazoa</taxon>
        <taxon>Spiralia</taxon>
        <taxon>Gnathifera</taxon>
        <taxon>Rotifera</taxon>
        <taxon>Eurotatoria</taxon>
        <taxon>Bdelloidea</taxon>
        <taxon>Philodinida</taxon>
        <taxon>Philodinidae</taxon>
        <taxon>Rotaria</taxon>
    </lineage>
</organism>
<proteinExistence type="predicted"/>
<comment type="caution">
    <text evidence="2">The sequence shown here is derived from an EMBL/GenBank/DDBJ whole genome shotgun (WGS) entry which is preliminary data.</text>
</comment>
<evidence type="ECO:0000313" key="2">
    <source>
        <dbReference type="EMBL" id="CAF4718948.1"/>
    </source>
</evidence>
<accession>A0A821JFY1</accession>
<sequence length="107" mass="12128">DRFCASSFNDQRRKSSSVGIARLVIILLISLLALLYISTLIAFDLRQSNELGCVPHIDIAFQQAFMIIDDKRSSIQRRYGGGNILTRTLLLTDEALRLIMLPLYDQI</sequence>
<keyword evidence="1" id="KW-0472">Membrane</keyword>
<dbReference type="AlphaFoldDB" id="A0A821JFY1"/>
<dbReference type="Proteomes" id="UP000663848">
    <property type="component" value="Unassembled WGS sequence"/>
</dbReference>
<name>A0A821JFY1_9BILA</name>
<evidence type="ECO:0000313" key="3">
    <source>
        <dbReference type="Proteomes" id="UP000663848"/>
    </source>
</evidence>
<dbReference type="EMBL" id="CAJOBR010003026">
    <property type="protein sequence ID" value="CAF4718948.1"/>
    <property type="molecule type" value="Genomic_DNA"/>
</dbReference>
<feature type="non-terminal residue" evidence="2">
    <location>
        <position position="1"/>
    </location>
</feature>